<keyword evidence="1" id="KW-0472">Membrane</keyword>
<keyword evidence="1" id="KW-1133">Transmembrane helix</keyword>
<comment type="caution">
    <text evidence="3">The sequence shown here is derived from an EMBL/GenBank/DDBJ whole genome shotgun (WGS) entry which is preliminary data.</text>
</comment>
<gene>
    <name evidence="3" type="ORF">MBORA_10030</name>
</gene>
<protein>
    <recommendedName>
        <fullName evidence="2">Zinc-ribbon domain-containing protein</fullName>
    </recommendedName>
</protein>
<dbReference type="RefSeq" id="WP_042692306.1">
    <property type="nucleotide sequence ID" value="NZ_CABMAB010000007.1"/>
</dbReference>
<dbReference type="STRING" id="66851.MBORA_10030"/>
<feature type="domain" description="Zinc-ribbon" evidence="2">
    <location>
        <begin position="6"/>
        <end position="25"/>
    </location>
</feature>
<feature type="transmembrane region" description="Helical" evidence="1">
    <location>
        <begin position="39"/>
        <end position="61"/>
    </location>
</feature>
<dbReference type="Pfam" id="PF13240">
    <property type="entry name" value="Zn_Ribbon_1"/>
    <property type="match status" value="1"/>
</dbReference>
<dbReference type="OrthoDB" id="76294at2157"/>
<feature type="transmembrane region" description="Helical" evidence="1">
    <location>
        <begin position="73"/>
        <end position="90"/>
    </location>
</feature>
<dbReference type="PATRIC" id="fig|66851.6.peg.1102"/>
<dbReference type="InterPro" id="IPR026870">
    <property type="entry name" value="Zinc_ribbon_dom"/>
</dbReference>
<dbReference type="EMBL" id="LWMU01000060">
    <property type="protein sequence ID" value="KZX12960.1"/>
    <property type="molecule type" value="Genomic_DNA"/>
</dbReference>
<evidence type="ECO:0000313" key="4">
    <source>
        <dbReference type="Proteomes" id="UP000077428"/>
    </source>
</evidence>
<evidence type="ECO:0000259" key="2">
    <source>
        <dbReference type="Pfam" id="PF13240"/>
    </source>
</evidence>
<proteinExistence type="predicted"/>
<reference evidence="4" key="1">
    <citation type="journal article" date="2016" name="Genome Announc.">
        <title>Draft Genome Sequences of Methanobrevibacter curvatus DSM11111, Methanobrevibacter cuticularis DSM11139, Methanobrevibacter filiformis DSM11501, and Methanobrevibacter oralis DSM7256.</title>
        <authorList>
            <person name="Poehlein A."/>
            <person name="Seedorf H."/>
        </authorList>
    </citation>
    <scope>NUCLEOTIDE SEQUENCE [LARGE SCALE GENOMIC DNA]</scope>
    <source>
        <strain evidence="4">DSM 7256 / JCM 30027 / ZR</strain>
    </source>
</reference>
<organism evidence="3 4">
    <name type="scientific">Methanobrevibacter oralis</name>
    <dbReference type="NCBI Taxonomy" id="66851"/>
    <lineage>
        <taxon>Archaea</taxon>
        <taxon>Methanobacteriati</taxon>
        <taxon>Methanobacteriota</taxon>
        <taxon>Methanomada group</taxon>
        <taxon>Methanobacteria</taxon>
        <taxon>Methanobacteriales</taxon>
        <taxon>Methanobacteriaceae</taxon>
        <taxon>Methanobrevibacter</taxon>
    </lineage>
</organism>
<evidence type="ECO:0000256" key="1">
    <source>
        <dbReference type="SAM" id="Phobius"/>
    </source>
</evidence>
<keyword evidence="1" id="KW-0812">Transmembrane</keyword>
<keyword evidence="4" id="KW-1185">Reference proteome</keyword>
<evidence type="ECO:0000313" key="3">
    <source>
        <dbReference type="EMBL" id="KZX12960.1"/>
    </source>
</evidence>
<accession>A0A162FP24</accession>
<dbReference type="AlphaFoldDB" id="A0A162FP24"/>
<dbReference type="Proteomes" id="UP000077428">
    <property type="component" value="Unassembled WGS sequence"/>
</dbReference>
<name>A0A162FP24_METOA</name>
<sequence length="92" mass="9996">MNENKFCANCGSQIDVNAEVCPSCGVSVAKKKSYTLTIVLGYIFSVLGGLIGLILAIYNVTRDDESAKLHGKIQLIIFVVWIIIIAIMFANT</sequence>